<name>A0A9N9Y5W7_9HYPO</name>
<accession>A0A9N9Y5W7</accession>
<dbReference type="Proteomes" id="UP000754883">
    <property type="component" value="Unassembled WGS sequence"/>
</dbReference>
<organism evidence="2 3">
    <name type="scientific">Clonostachys byssicola</name>
    <dbReference type="NCBI Taxonomy" id="160290"/>
    <lineage>
        <taxon>Eukaryota</taxon>
        <taxon>Fungi</taxon>
        <taxon>Dikarya</taxon>
        <taxon>Ascomycota</taxon>
        <taxon>Pezizomycotina</taxon>
        <taxon>Sordariomycetes</taxon>
        <taxon>Hypocreomycetidae</taxon>
        <taxon>Hypocreales</taxon>
        <taxon>Bionectriaceae</taxon>
        <taxon>Clonostachys</taxon>
    </lineage>
</organism>
<dbReference type="AlphaFoldDB" id="A0A9N9Y5W7"/>
<evidence type="ECO:0000259" key="1">
    <source>
        <dbReference type="PROSITE" id="PS50181"/>
    </source>
</evidence>
<proteinExistence type="predicted"/>
<comment type="caution">
    <text evidence="2">The sequence shown here is derived from an EMBL/GenBank/DDBJ whole genome shotgun (WGS) entry which is preliminary data.</text>
</comment>
<dbReference type="PROSITE" id="PS50181">
    <property type="entry name" value="FBOX"/>
    <property type="match status" value="1"/>
</dbReference>
<evidence type="ECO:0000313" key="3">
    <source>
        <dbReference type="Proteomes" id="UP000754883"/>
    </source>
</evidence>
<keyword evidence="3" id="KW-1185">Reference proteome</keyword>
<dbReference type="EMBL" id="CABFNO020001469">
    <property type="protein sequence ID" value="CAG9990203.1"/>
    <property type="molecule type" value="Genomic_DNA"/>
</dbReference>
<dbReference type="InterPro" id="IPR001810">
    <property type="entry name" value="F-box_dom"/>
</dbReference>
<evidence type="ECO:0000313" key="2">
    <source>
        <dbReference type="EMBL" id="CAG9990203.1"/>
    </source>
</evidence>
<gene>
    <name evidence="2" type="ORF">CBYS24578_00012436</name>
</gene>
<feature type="domain" description="F-box" evidence="1">
    <location>
        <begin position="2"/>
        <end position="46"/>
    </location>
</feature>
<protein>
    <recommendedName>
        <fullName evidence="1">F-box domain-containing protein</fullName>
    </recommendedName>
</protein>
<dbReference type="OrthoDB" id="5422579at2759"/>
<sequence length="546" mass="63533">MARLLLNLPVEVLHQISNDLPNRDIKNLRRTCSFAQMVFRLRFNRIFLSPHQRDIDVFCEVASSEKFRHQIVELFWDQSRFCLGNMTSGNTFDSFVPFGATYDHELATEMVRFQRNRIANTGCLISDDLTAFGGINMPLSRIAEINKYVQKGREANEQSNNDIFALEYHIQSFPSLRRVTIGHSTNGCFFEPFYETPLVRSFPPHLVYDIERSDYPFEPVQEHDFSSRTDWDQYSQSTRGYRAIFRALAAARELQLEEIVIETPHGVECGLPFDFFSLGMTSDYLNLVELLRRPHLQRLDLAITSWNSMHEYGHRSHPPKKLLKDALRGATSLKNFSFKVDMAQNGGAWNLVRLKTLLPVGRWTNLRHFELSSFSVKQDDLVSLLGELPQSIRSIELSFLRFRSSESESHASLLEEIRGRALWDERGMNRPRLGISLRVGQHASKSIVIRVDAEIESFLYKQGMNPFRGSRGPDDVELGIGTERDTFNQCEWPRDQNFNWTEEIDMTQKRLEKLYKTGEDKLRRLRDTMNKTSVNMYNLLDEDFQW</sequence>
<reference evidence="2 3" key="2">
    <citation type="submission" date="2021-10" db="EMBL/GenBank/DDBJ databases">
        <authorList>
            <person name="Piombo E."/>
        </authorList>
    </citation>
    <scope>NUCLEOTIDE SEQUENCE [LARGE SCALE GENOMIC DNA]</scope>
</reference>
<reference evidence="3" key="1">
    <citation type="submission" date="2019-06" db="EMBL/GenBank/DDBJ databases">
        <authorList>
            <person name="Broberg M."/>
        </authorList>
    </citation>
    <scope>NUCLEOTIDE SEQUENCE [LARGE SCALE GENOMIC DNA]</scope>
</reference>